<evidence type="ECO:0000256" key="3">
    <source>
        <dbReference type="ARBA" id="ARBA00022452"/>
    </source>
</evidence>
<dbReference type="SUPFAM" id="SSF49464">
    <property type="entry name" value="Carboxypeptidase regulatory domain-like"/>
    <property type="match status" value="1"/>
</dbReference>
<dbReference type="RefSeq" id="WP_115833110.1">
    <property type="nucleotide sequence ID" value="NZ_QNUL01000023.1"/>
</dbReference>
<evidence type="ECO:0000256" key="6">
    <source>
        <dbReference type="ARBA" id="ARBA00023237"/>
    </source>
</evidence>
<evidence type="ECO:0000256" key="4">
    <source>
        <dbReference type="ARBA" id="ARBA00022692"/>
    </source>
</evidence>
<dbReference type="PROSITE" id="PS52016">
    <property type="entry name" value="TONB_DEPENDENT_REC_3"/>
    <property type="match status" value="1"/>
</dbReference>
<evidence type="ECO:0000256" key="2">
    <source>
        <dbReference type="ARBA" id="ARBA00022448"/>
    </source>
</evidence>
<dbReference type="Gene3D" id="2.170.130.10">
    <property type="entry name" value="TonB-dependent receptor, plug domain"/>
    <property type="match status" value="1"/>
</dbReference>
<dbReference type="Pfam" id="PF07660">
    <property type="entry name" value="STN"/>
    <property type="match status" value="1"/>
</dbReference>
<sequence>MRKLNFYQNQSMTFRRMVMGLGLVLVFLGTPQARDLRAQEFLNQRISVSFQQGKVEKVLEYLEGKAGVNFLYSPELIDANRKISFDMPNTRFSDILEGLSQKLQISYEISGKTIILKPQATNKPRVTTGMNTSAVDKTISGVVLDENGTGLPGVNIQAKGSTVGTSTDIDGKFRLSVPDDVTAFTFSYIGYITQDVAITNSNELKVNLAPDTKSLSEVVVVGYGTVKKKDLTGSVGSVDAEKITSRGTTSALGAIQGAVAGVDISSNSVRPGGGFSIQIRGQNSLAGGSPLYVVDGVVTSDINFLNPNDIEQIDILKDASSTAIYGSRGSNGVVIVRTKNAGKPGGTRTQVTYDGYYSIRELARIPDFMDGREWVDFRTSAYYQYANGAYSLPQKGPILQNSPLLERRLYEENYEDWLKLGTRSGKQQNHYLGISGNSDKLSYNLGLGYQNEEGNFINEDLNRYTIKLSAEHKASKFFSAGGSVNMTMGINNSGSQNGYRDVLRMPNILGAYDENGNLIEQPGIAASIQGTGNFTSSPNPLLEINSGTEEIRRYDILGSIFAEIRPFDGLSFRSSLLPRFNRSRTGRYYGVVNGNRSQDHAFQSNTENFEFTWDNVLNYTKSLNGGHNINVSLIHSAFKTRFERIQAASNNLPYDSQWYNLFSGTLVNASSNTAYSETALLSYAARANYDYKGKYFVTGTLRYDGSSKLRDKWKAFPSAALAWRISEEQFAKARFLSDLKARVSVGFSGNNNGISAYGAQQTPETGSLVWYDYDGSVVSGFAPGRPVNQGITWEKTRELNFGIDYSLFNYRVSGAIDLYDKLSDGLLMSRALTIESGVPSMTDNIGSVSNRGIELSLQTINLRTENFQWSTDFVFSRNRNAIESLYGKKEDVPGEARFIGKPINVIYDYRLTGIWKMSEAEEALKWGQQPGQSIAQDQNGDGRITAADDRVILGSPDPTWTGSVTSNIRYKNWDFSFNFFTRQGVFVNDRFLEEFGPGNNQRGRPKINFDYYVPPGVDRYDWNTWGTNAAGAPTATWGTSGAGNEDAKYPHSVNAGPYNGNNGNYTNASFVKLRNITLGYTLPSKVLERMKMSQLRIYGNVLNPFTFTKYQGWDPEYATTALASGNGPSNITYQIGVNVKF</sequence>
<dbReference type="InterPro" id="IPR036942">
    <property type="entry name" value="Beta-barrel_TonB_sf"/>
</dbReference>
<dbReference type="InterPro" id="IPR011662">
    <property type="entry name" value="Secretin/TonB_short_N"/>
</dbReference>
<dbReference type="InterPro" id="IPR039426">
    <property type="entry name" value="TonB-dep_rcpt-like"/>
</dbReference>
<feature type="domain" description="TonB-dependent receptor plug" evidence="9">
    <location>
        <begin position="227"/>
        <end position="333"/>
    </location>
</feature>
<keyword evidence="2 7" id="KW-0813">Transport</keyword>
<evidence type="ECO:0000259" key="8">
    <source>
        <dbReference type="Pfam" id="PF07660"/>
    </source>
</evidence>
<dbReference type="GO" id="GO:0009279">
    <property type="term" value="C:cell outer membrane"/>
    <property type="evidence" value="ECO:0007669"/>
    <property type="project" value="UniProtKB-SubCell"/>
</dbReference>
<keyword evidence="3 7" id="KW-1134">Transmembrane beta strand</keyword>
<comment type="caution">
    <text evidence="10">The sequence shown here is derived from an EMBL/GenBank/DDBJ whole genome shotgun (WGS) entry which is preliminary data.</text>
</comment>
<dbReference type="InterPro" id="IPR023996">
    <property type="entry name" value="TonB-dep_OMP_SusC/RagA"/>
</dbReference>
<gene>
    <name evidence="10" type="ORF">DSL64_22055</name>
</gene>
<accession>A0A3D8Y626</accession>
<dbReference type="AlphaFoldDB" id="A0A3D8Y626"/>
<keyword evidence="11" id="KW-1185">Reference proteome</keyword>
<comment type="similarity">
    <text evidence="7">Belongs to the TonB-dependent receptor family.</text>
</comment>
<dbReference type="Pfam" id="PF13715">
    <property type="entry name" value="CarbopepD_reg_2"/>
    <property type="match status" value="1"/>
</dbReference>
<dbReference type="InterPro" id="IPR012910">
    <property type="entry name" value="Plug_dom"/>
</dbReference>
<keyword evidence="5 7" id="KW-0472">Membrane</keyword>
<dbReference type="InterPro" id="IPR008969">
    <property type="entry name" value="CarboxyPept-like_regulatory"/>
</dbReference>
<dbReference type="InterPro" id="IPR023997">
    <property type="entry name" value="TonB-dep_OMP_SusC/RagA_CS"/>
</dbReference>
<feature type="domain" description="Secretin/TonB short N-terminal" evidence="8">
    <location>
        <begin position="68"/>
        <end position="119"/>
    </location>
</feature>
<dbReference type="Gene3D" id="3.55.50.30">
    <property type="match status" value="1"/>
</dbReference>
<dbReference type="NCBIfam" id="TIGR04057">
    <property type="entry name" value="SusC_RagA_signa"/>
    <property type="match status" value="1"/>
</dbReference>
<dbReference type="Pfam" id="PF07715">
    <property type="entry name" value="Plug"/>
    <property type="match status" value="1"/>
</dbReference>
<reference evidence="10 11" key="1">
    <citation type="submission" date="2018-07" db="EMBL/GenBank/DDBJ databases">
        <title>Dyadobacter roseus sp. nov., isolated from rose rhizosphere soil.</title>
        <authorList>
            <person name="Chen L."/>
        </authorList>
    </citation>
    <scope>NUCLEOTIDE SEQUENCE [LARGE SCALE GENOMIC DNA]</scope>
    <source>
        <strain evidence="10 11">RS19</strain>
    </source>
</reference>
<organism evidence="10 11">
    <name type="scientific">Dyadobacter luteus</name>
    <dbReference type="NCBI Taxonomy" id="2259619"/>
    <lineage>
        <taxon>Bacteria</taxon>
        <taxon>Pseudomonadati</taxon>
        <taxon>Bacteroidota</taxon>
        <taxon>Cytophagia</taxon>
        <taxon>Cytophagales</taxon>
        <taxon>Spirosomataceae</taxon>
        <taxon>Dyadobacter</taxon>
    </lineage>
</organism>
<comment type="subcellular location">
    <subcellularLocation>
        <location evidence="1 7">Cell outer membrane</location>
        <topology evidence="1 7">Multi-pass membrane protein</topology>
    </subcellularLocation>
</comment>
<dbReference type="InterPro" id="IPR037066">
    <property type="entry name" value="Plug_dom_sf"/>
</dbReference>
<dbReference type="OrthoDB" id="9768177at2"/>
<evidence type="ECO:0000313" key="10">
    <source>
        <dbReference type="EMBL" id="REA58071.1"/>
    </source>
</evidence>
<keyword evidence="4 7" id="KW-0812">Transmembrane</keyword>
<name>A0A3D8Y626_9BACT</name>
<dbReference type="Proteomes" id="UP000256373">
    <property type="component" value="Unassembled WGS sequence"/>
</dbReference>
<evidence type="ECO:0000313" key="11">
    <source>
        <dbReference type="Proteomes" id="UP000256373"/>
    </source>
</evidence>
<dbReference type="NCBIfam" id="TIGR04056">
    <property type="entry name" value="OMP_RagA_SusC"/>
    <property type="match status" value="1"/>
</dbReference>
<evidence type="ECO:0000256" key="5">
    <source>
        <dbReference type="ARBA" id="ARBA00023136"/>
    </source>
</evidence>
<evidence type="ECO:0000256" key="7">
    <source>
        <dbReference type="PROSITE-ProRule" id="PRU01360"/>
    </source>
</evidence>
<dbReference type="SUPFAM" id="SSF56935">
    <property type="entry name" value="Porins"/>
    <property type="match status" value="1"/>
</dbReference>
<dbReference type="EMBL" id="QNUL01000023">
    <property type="protein sequence ID" value="REA58071.1"/>
    <property type="molecule type" value="Genomic_DNA"/>
</dbReference>
<dbReference type="Gene3D" id="2.40.170.20">
    <property type="entry name" value="TonB-dependent receptor, beta-barrel domain"/>
    <property type="match status" value="1"/>
</dbReference>
<evidence type="ECO:0000256" key="1">
    <source>
        <dbReference type="ARBA" id="ARBA00004571"/>
    </source>
</evidence>
<evidence type="ECO:0000259" key="9">
    <source>
        <dbReference type="Pfam" id="PF07715"/>
    </source>
</evidence>
<proteinExistence type="inferred from homology"/>
<keyword evidence="6 7" id="KW-0998">Cell outer membrane</keyword>
<protein>
    <submittedName>
        <fullName evidence="10">SusC/RagA family TonB-linked outer membrane protein</fullName>
    </submittedName>
</protein>
<dbReference type="Gene3D" id="2.60.40.1120">
    <property type="entry name" value="Carboxypeptidase-like, regulatory domain"/>
    <property type="match status" value="1"/>
</dbReference>